<dbReference type="Pfam" id="PF13280">
    <property type="entry name" value="WYL"/>
    <property type="match status" value="1"/>
</dbReference>
<proteinExistence type="predicted"/>
<accession>A0A1Z4GQV5</accession>
<evidence type="ECO:0000313" key="2">
    <source>
        <dbReference type="EMBL" id="BAY19860.1"/>
    </source>
</evidence>
<dbReference type="InterPro" id="IPR026881">
    <property type="entry name" value="WYL_dom"/>
</dbReference>
<organism evidence="2 3">
    <name type="scientific">Anabaenopsis circularis NIES-21</name>
    <dbReference type="NCBI Taxonomy" id="1085406"/>
    <lineage>
        <taxon>Bacteria</taxon>
        <taxon>Bacillati</taxon>
        <taxon>Cyanobacteriota</taxon>
        <taxon>Cyanophyceae</taxon>
        <taxon>Nostocales</taxon>
        <taxon>Nodulariaceae</taxon>
        <taxon>Anabaenopsis</taxon>
    </lineage>
</organism>
<protein>
    <recommendedName>
        <fullName evidence="1">WYL domain-containing protein</fullName>
    </recommendedName>
</protein>
<gene>
    <name evidence="2" type="ORF">NIES21_57300</name>
</gene>
<geneLocation type="plasmid" evidence="3">
    <name>Plasmid1 dna</name>
</geneLocation>
<dbReference type="OrthoDB" id="484613at2"/>
<sequence length="392" mass="45573">MVRNQQITSHAYSDRAAFERLMLLIATLVQYPGVGSSDALEKNSGQYHDALIEVQTRLLEIANSMGITLSACALPTIRKDLTILRQWRILNQSRYRWGYYLGTGAMGPEELQVALNALHSQAEYQGDPQIKQIYQRLERRLRGLNLSKELFYPVRTHLDRTIVYTDPEEMMSRNKYRGTLYDKLDVLQVAIIQGQAIELFRCRNPYQPGNTHKIQVYPLQLVYSDIAWYLLHEDLQNGHLALSRLDRLSDHFQILDMKYRGSQLQRESLKVAHQLLEAGWGLSLGTEENQHLERQGQIKLVEVTVRFFPDVMAFILEGEKRHPSQEIKEGPKANNGRPMYIEYSVKLPRRSLNEFCYWVCRFMGNAQFISPPELIEKHEKMARDLITRYSTV</sequence>
<keyword evidence="3" id="KW-1185">Reference proteome</keyword>
<dbReference type="EMBL" id="AP018175">
    <property type="protein sequence ID" value="BAY19860.1"/>
    <property type="molecule type" value="Genomic_DNA"/>
</dbReference>
<name>A0A1Z4GQV5_9CYAN</name>
<evidence type="ECO:0000313" key="3">
    <source>
        <dbReference type="Proteomes" id="UP000218287"/>
    </source>
</evidence>
<dbReference type="PROSITE" id="PS52050">
    <property type="entry name" value="WYL"/>
    <property type="match status" value="1"/>
</dbReference>
<reference evidence="2 3" key="1">
    <citation type="submission" date="2017-06" db="EMBL/GenBank/DDBJ databases">
        <title>Genome sequencing of cyanobaciteial culture collection at National Institute for Environmental Studies (NIES).</title>
        <authorList>
            <person name="Hirose Y."/>
            <person name="Shimura Y."/>
            <person name="Fujisawa T."/>
            <person name="Nakamura Y."/>
            <person name="Kawachi M."/>
        </authorList>
    </citation>
    <scope>NUCLEOTIDE SEQUENCE [LARGE SCALE GENOMIC DNA]</scope>
    <source>
        <strain evidence="2 3">NIES-21</strain>
        <plasmid evidence="3">Plasmid1 dna</plasmid>
    </source>
</reference>
<dbReference type="Proteomes" id="UP000218287">
    <property type="component" value="Plasmid Plasmid1 dna"/>
</dbReference>
<dbReference type="AlphaFoldDB" id="A0A1Z4GQV5"/>
<evidence type="ECO:0000259" key="1">
    <source>
        <dbReference type="Pfam" id="PF13280"/>
    </source>
</evidence>
<keyword evidence="2" id="KW-0614">Plasmid</keyword>
<feature type="domain" description="WYL" evidence="1">
    <location>
        <begin position="183"/>
        <end position="250"/>
    </location>
</feature>